<keyword evidence="1" id="KW-0813">Transport</keyword>
<feature type="transmembrane region" description="Helical" evidence="2">
    <location>
        <begin position="182"/>
        <end position="203"/>
    </location>
</feature>
<comment type="subcellular location">
    <subcellularLocation>
        <location evidence="1">Cell inner membrane</location>
        <topology evidence="1">Multi-pass membrane protein</topology>
    </subcellularLocation>
</comment>
<gene>
    <name evidence="4" type="ORF">KNV97_06125</name>
</gene>
<dbReference type="GO" id="GO:0022857">
    <property type="term" value="F:transmembrane transporter activity"/>
    <property type="evidence" value="ECO:0007669"/>
    <property type="project" value="UniProtKB-UniRule"/>
</dbReference>
<evidence type="ECO:0000256" key="1">
    <source>
        <dbReference type="RuleBase" id="RU369079"/>
    </source>
</evidence>
<evidence type="ECO:0000259" key="3">
    <source>
        <dbReference type="Pfam" id="PF06808"/>
    </source>
</evidence>
<keyword evidence="2" id="KW-0472">Membrane</keyword>
<dbReference type="Proteomes" id="UP000694232">
    <property type="component" value="Chromosome 2"/>
</dbReference>
<keyword evidence="1" id="KW-1003">Cell membrane</keyword>
<keyword evidence="2" id="KW-1133">Transmembrane helix</keyword>
<feature type="transmembrane region" description="Helical" evidence="2">
    <location>
        <begin position="103"/>
        <end position="121"/>
    </location>
</feature>
<organism evidence="4 5">
    <name type="scientific">Vibrio ostreae</name>
    <dbReference type="NCBI Taxonomy" id="2841925"/>
    <lineage>
        <taxon>Bacteria</taxon>
        <taxon>Pseudomonadati</taxon>
        <taxon>Pseudomonadota</taxon>
        <taxon>Gammaproteobacteria</taxon>
        <taxon>Vibrionales</taxon>
        <taxon>Vibrionaceae</taxon>
        <taxon>Vibrio</taxon>
    </lineage>
</organism>
<dbReference type="AlphaFoldDB" id="A0A975YLS9"/>
<comment type="function">
    <text evidence="1">Part of the tripartite ATP-independent periplasmic (TRAP) transport system.</text>
</comment>
<dbReference type="Pfam" id="PF06808">
    <property type="entry name" value="DctM"/>
    <property type="match status" value="1"/>
</dbReference>
<evidence type="ECO:0000256" key="2">
    <source>
        <dbReference type="SAM" id="Phobius"/>
    </source>
</evidence>
<accession>A0A975YLS9</accession>
<dbReference type="PANTHER" id="PTHR43849:SF2">
    <property type="entry name" value="BLL3936 PROTEIN"/>
    <property type="match status" value="1"/>
</dbReference>
<feature type="transmembrane region" description="Helical" evidence="2">
    <location>
        <begin position="12"/>
        <end position="29"/>
    </location>
</feature>
<sequence length="211" mass="21985">MVSGLIIEVGDGNLWGVLLLTALASFILGMGLPTSAAYLLLAVLVAPAMTTLGMETLSAHMFIFYFGLVSAITPPVALAAYAAATISGAEANETAIESMRLGFVKLLIPFLFVTMPGILLIGDSLSITIAIIVATLATVSLSIGFSGWLGSPLSWVKRIGFIAAGILIAWPETATNFSTEIIALRLSGLILLIALGFITSPICKRSKTQIA</sequence>
<keyword evidence="2" id="KW-0812">Transmembrane</keyword>
<name>A0A975YLS9_9VIBR</name>
<dbReference type="InterPro" id="IPR010656">
    <property type="entry name" value="DctM"/>
</dbReference>
<feature type="transmembrane region" description="Helical" evidence="2">
    <location>
        <begin position="127"/>
        <end position="148"/>
    </location>
</feature>
<evidence type="ECO:0000313" key="4">
    <source>
        <dbReference type="EMBL" id="QXO15963.1"/>
    </source>
</evidence>
<keyword evidence="5" id="KW-1185">Reference proteome</keyword>
<keyword evidence="1" id="KW-0997">Cell inner membrane</keyword>
<feature type="transmembrane region" description="Helical" evidence="2">
    <location>
        <begin position="60"/>
        <end position="82"/>
    </location>
</feature>
<feature type="domain" description="TRAP C4-dicarboxylate transport system permease DctM subunit" evidence="3">
    <location>
        <begin position="1"/>
        <end position="121"/>
    </location>
</feature>
<dbReference type="GO" id="GO:0005886">
    <property type="term" value="C:plasma membrane"/>
    <property type="evidence" value="ECO:0007669"/>
    <property type="project" value="UniProtKB-SubCell"/>
</dbReference>
<reference evidence="4" key="1">
    <citation type="submission" date="2021-06" db="EMBL/GenBank/DDBJ databases">
        <title>Vibrio nov. sp., novel gut bacterium isolated from Yellow Sea oyster.</title>
        <authorList>
            <person name="Muhammad N."/>
            <person name="Nguyen T.H."/>
            <person name="Lee Y.-J."/>
            <person name="Ko J."/>
            <person name="Kim S.-G."/>
        </authorList>
    </citation>
    <scope>NUCLEOTIDE SEQUENCE</scope>
    <source>
        <strain evidence="4">OG9-811</strain>
    </source>
</reference>
<evidence type="ECO:0000313" key="5">
    <source>
        <dbReference type="Proteomes" id="UP000694232"/>
    </source>
</evidence>
<dbReference type="PANTHER" id="PTHR43849">
    <property type="entry name" value="BLL3936 PROTEIN"/>
    <property type="match status" value="1"/>
</dbReference>
<dbReference type="EMBL" id="CP076642">
    <property type="protein sequence ID" value="QXO15963.1"/>
    <property type="molecule type" value="Genomic_DNA"/>
</dbReference>
<protein>
    <submittedName>
        <fullName evidence="4">TRAP transporter large permease subunit</fullName>
    </submittedName>
</protein>
<dbReference type="KEGG" id="vos:KNV97_06125"/>
<feature type="transmembrane region" description="Helical" evidence="2">
    <location>
        <begin position="155"/>
        <end position="170"/>
    </location>
</feature>
<proteinExistence type="predicted"/>